<evidence type="ECO:0000313" key="11">
    <source>
        <dbReference type="Proteomes" id="UP000653305"/>
    </source>
</evidence>
<protein>
    <recommendedName>
        <fullName evidence="8">Auxin-responsive protein</fullName>
    </recommendedName>
</protein>
<gene>
    <name evidence="10" type="ORF">PHJA_002101700</name>
</gene>
<dbReference type="AlphaFoldDB" id="A0A830CJT2"/>
<keyword evidence="11" id="KW-1185">Reference proteome</keyword>
<dbReference type="InterPro" id="IPR053793">
    <property type="entry name" value="PB1-like"/>
</dbReference>
<evidence type="ECO:0000256" key="6">
    <source>
        <dbReference type="ARBA" id="ARBA00023242"/>
    </source>
</evidence>
<evidence type="ECO:0000256" key="5">
    <source>
        <dbReference type="ARBA" id="ARBA00023163"/>
    </source>
</evidence>
<keyword evidence="6 8" id="KW-0539">Nucleus</keyword>
<evidence type="ECO:0000259" key="9">
    <source>
        <dbReference type="PROSITE" id="PS51745"/>
    </source>
</evidence>
<dbReference type="PANTHER" id="PTHR31734">
    <property type="entry name" value="AUXIN-RESPONSIVE PROTEIN IAA17"/>
    <property type="match status" value="1"/>
</dbReference>
<dbReference type="PROSITE" id="PS51745">
    <property type="entry name" value="PB1"/>
    <property type="match status" value="1"/>
</dbReference>
<proteinExistence type="inferred from homology"/>
<comment type="function">
    <text evidence="8">Aux/IAA proteins are short-lived transcriptional factors that function as repressors of early auxin response genes at low auxin concentrations.</text>
</comment>
<evidence type="ECO:0000256" key="2">
    <source>
        <dbReference type="ARBA" id="ARBA00006728"/>
    </source>
</evidence>
<name>A0A830CJT2_9LAMI</name>
<evidence type="ECO:0000313" key="10">
    <source>
        <dbReference type="EMBL" id="GFP99576.1"/>
    </source>
</evidence>
<evidence type="ECO:0000256" key="8">
    <source>
        <dbReference type="RuleBase" id="RU004549"/>
    </source>
</evidence>
<sequence>MVNTGLTYEEGKSNKKLDFEDTELRLGLPSGGDKMIGNANNLNYGKRGFEETISVDLKLNLAANEMGLNDRQIDLGQKDMHNDSMKPPAKTQVVGWPPIGSFRKNMMALPKGEDSKEAEKGSGATAFVKVSMDGAPYLRKVDLKMYKAYQELSDALGKMFGSFTMG</sequence>
<dbReference type="Gene3D" id="3.10.20.90">
    <property type="entry name" value="Phosphatidylinositol 3-kinase Catalytic Subunit, Chain A, domain 1"/>
    <property type="match status" value="1"/>
</dbReference>
<reference evidence="10" key="1">
    <citation type="submission" date="2020-07" db="EMBL/GenBank/DDBJ databases">
        <title>Ethylene signaling mediates host invasion by parasitic plants.</title>
        <authorList>
            <person name="Yoshida S."/>
        </authorList>
    </citation>
    <scope>NUCLEOTIDE SEQUENCE</scope>
    <source>
        <strain evidence="10">Okayama</strain>
    </source>
</reference>
<dbReference type="GO" id="GO:0006355">
    <property type="term" value="P:regulation of DNA-templated transcription"/>
    <property type="evidence" value="ECO:0007669"/>
    <property type="project" value="InterPro"/>
</dbReference>
<organism evidence="10 11">
    <name type="scientific">Phtheirospermum japonicum</name>
    <dbReference type="NCBI Taxonomy" id="374723"/>
    <lineage>
        <taxon>Eukaryota</taxon>
        <taxon>Viridiplantae</taxon>
        <taxon>Streptophyta</taxon>
        <taxon>Embryophyta</taxon>
        <taxon>Tracheophyta</taxon>
        <taxon>Spermatophyta</taxon>
        <taxon>Magnoliopsida</taxon>
        <taxon>eudicotyledons</taxon>
        <taxon>Gunneridae</taxon>
        <taxon>Pentapetalae</taxon>
        <taxon>asterids</taxon>
        <taxon>lamiids</taxon>
        <taxon>Lamiales</taxon>
        <taxon>Orobanchaceae</taxon>
        <taxon>Orobanchaceae incertae sedis</taxon>
        <taxon>Phtheirospermum</taxon>
    </lineage>
</organism>
<keyword evidence="5 8" id="KW-0804">Transcription</keyword>
<feature type="domain" description="PB1" evidence="9">
    <location>
        <begin position="125"/>
        <end position="166"/>
    </location>
</feature>
<dbReference type="SUPFAM" id="SSF54277">
    <property type="entry name" value="CAD &amp; PB1 domains"/>
    <property type="match status" value="1"/>
</dbReference>
<evidence type="ECO:0000256" key="3">
    <source>
        <dbReference type="ARBA" id="ARBA00022491"/>
    </source>
</evidence>
<dbReference type="PANTHER" id="PTHR31734:SF28">
    <property type="entry name" value="AUXIN-RESPONSIVE PROTEIN IAA13"/>
    <property type="match status" value="1"/>
</dbReference>
<dbReference type="Pfam" id="PF02309">
    <property type="entry name" value="AUX_IAA"/>
    <property type="match status" value="1"/>
</dbReference>
<dbReference type="InterPro" id="IPR003311">
    <property type="entry name" value="AUX_IAA"/>
</dbReference>
<dbReference type="InterPro" id="IPR033389">
    <property type="entry name" value="AUX/IAA_dom"/>
</dbReference>
<dbReference type="Proteomes" id="UP000653305">
    <property type="component" value="Unassembled WGS sequence"/>
</dbReference>
<dbReference type="GO" id="GO:0005634">
    <property type="term" value="C:nucleus"/>
    <property type="evidence" value="ECO:0007669"/>
    <property type="project" value="UniProtKB-SubCell"/>
</dbReference>
<keyword evidence="7 8" id="KW-0927">Auxin signaling pathway</keyword>
<dbReference type="EMBL" id="BMAC01000581">
    <property type="protein sequence ID" value="GFP99576.1"/>
    <property type="molecule type" value="Genomic_DNA"/>
</dbReference>
<comment type="subunit">
    <text evidence="8">Homodimers and heterodimers.</text>
</comment>
<evidence type="ECO:0000256" key="4">
    <source>
        <dbReference type="ARBA" id="ARBA00023015"/>
    </source>
</evidence>
<accession>A0A830CJT2</accession>
<dbReference type="OrthoDB" id="642974at2759"/>
<comment type="similarity">
    <text evidence="2 8">Belongs to the Aux/IAA family.</text>
</comment>
<evidence type="ECO:0000256" key="1">
    <source>
        <dbReference type="ARBA" id="ARBA00004123"/>
    </source>
</evidence>
<keyword evidence="3 8" id="KW-0678">Repressor</keyword>
<evidence type="ECO:0000256" key="7">
    <source>
        <dbReference type="ARBA" id="ARBA00023294"/>
    </source>
</evidence>
<comment type="subcellular location">
    <subcellularLocation>
        <location evidence="1 8">Nucleus</location>
    </subcellularLocation>
</comment>
<dbReference type="GO" id="GO:0009734">
    <property type="term" value="P:auxin-activated signaling pathway"/>
    <property type="evidence" value="ECO:0007669"/>
    <property type="project" value="UniProtKB-UniRule"/>
</dbReference>
<comment type="caution">
    <text evidence="10">The sequence shown here is derived from an EMBL/GenBank/DDBJ whole genome shotgun (WGS) entry which is preliminary data.</text>
</comment>
<keyword evidence="4 8" id="KW-0805">Transcription regulation</keyword>